<protein>
    <submittedName>
        <fullName evidence="2">Uncharacterized protein</fullName>
    </submittedName>
</protein>
<dbReference type="OMA" id="FYVMRAK"/>
<reference evidence="2" key="1">
    <citation type="submission" date="2022-08" db="UniProtKB">
        <authorList>
            <consortium name="EnsemblMetazoa"/>
        </authorList>
    </citation>
    <scope>IDENTIFICATION</scope>
    <source>
        <strain evidence="2">05x7-T-G4-1.051#20</strain>
    </source>
</reference>
<keyword evidence="1" id="KW-0732">Signal</keyword>
<keyword evidence="3" id="KW-1185">Reference proteome</keyword>
<proteinExistence type="predicted"/>
<feature type="signal peptide" evidence="1">
    <location>
        <begin position="1"/>
        <end position="22"/>
    </location>
</feature>
<accession>A0A8W8IV07</accession>
<sequence>METTNLLSVGALFLFMAPVCLSVPLWDRASLACASIPGKQVLDEESGRYFLVPQTCEQGEVAWRMTQSYVALRFWRPKPFRVCFSSNTPVNYEKYSVFNASFGNMFVGSPNMYRKVCVNSIGNRLDIVLLAKKSFYVMRAKFSVQCNS</sequence>
<dbReference type="AlphaFoldDB" id="A0A8W8IV07"/>
<dbReference type="EnsemblMetazoa" id="G15978.2">
    <property type="protein sequence ID" value="G15978.2:cds"/>
    <property type="gene ID" value="G15978"/>
</dbReference>
<dbReference type="Proteomes" id="UP000005408">
    <property type="component" value="Unassembled WGS sequence"/>
</dbReference>
<dbReference type="OrthoDB" id="6076516at2759"/>
<organism evidence="2 3">
    <name type="scientific">Magallana gigas</name>
    <name type="common">Pacific oyster</name>
    <name type="synonym">Crassostrea gigas</name>
    <dbReference type="NCBI Taxonomy" id="29159"/>
    <lineage>
        <taxon>Eukaryota</taxon>
        <taxon>Metazoa</taxon>
        <taxon>Spiralia</taxon>
        <taxon>Lophotrochozoa</taxon>
        <taxon>Mollusca</taxon>
        <taxon>Bivalvia</taxon>
        <taxon>Autobranchia</taxon>
        <taxon>Pteriomorphia</taxon>
        <taxon>Ostreida</taxon>
        <taxon>Ostreoidea</taxon>
        <taxon>Ostreidae</taxon>
        <taxon>Magallana</taxon>
    </lineage>
</organism>
<evidence type="ECO:0000313" key="3">
    <source>
        <dbReference type="Proteomes" id="UP000005408"/>
    </source>
</evidence>
<evidence type="ECO:0000313" key="2">
    <source>
        <dbReference type="EnsemblMetazoa" id="G15978.2:cds"/>
    </source>
</evidence>
<evidence type="ECO:0000256" key="1">
    <source>
        <dbReference type="SAM" id="SignalP"/>
    </source>
</evidence>
<feature type="chain" id="PRO_5036452635" evidence="1">
    <location>
        <begin position="23"/>
        <end position="148"/>
    </location>
</feature>
<name>A0A8W8IV07_MAGGI</name>